<dbReference type="GO" id="GO:0009117">
    <property type="term" value="P:nucleotide metabolic process"/>
    <property type="evidence" value="ECO:0007669"/>
    <property type="project" value="UniProtKB-KW"/>
</dbReference>
<evidence type="ECO:0000259" key="12">
    <source>
        <dbReference type="Pfam" id="PF01931"/>
    </source>
</evidence>
<dbReference type="InterPro" id="IPR050299">
    <property type="entry name" value="YjjX_NTPase"/>
</dbReference>
<evidence type="ECO:0000256" key="5">
    <source>
        <dbReference type="ARBA" id="ARBA00022842"/>
    </source>
</evidence>
<accession>A0A7C5YW26</accession>
<keyword evidence="3 11" id="KW-0547">Nucleotide-binding</keyword>
<dbReference type="PANTHER" id="PTHR34699">
    <property type="match status" value="1"/>
</dbReference>
<comment type="similarity">
    <text evidence="10 11">Belongs to the YjjX NTPase family.</text>
</comment>
<sequence>MKKVVIASNNPVKIKAVKSGFKKMFPRQKFKFINLSVSSDVPKQPLSDEETFTGAKNRVHNASKKIKDADFYVGIESGVDYIGDEMITFAWVVVKSGNKYGKARTGSFFLPPKIANLINEGKELGEADDIIFKTKNSKQKNGAIGILTGNVIDRTKSFTDAVILSLIPFKNADLY</sequence>
<comment type="function">
    <text evidence="11">Phosphatase that hydrolyzes non-canonical purine nucleotides such as XTP and ITP to their respective diphosphate derivatives. Probably excludes non-canonical purines from DNA/RNA precursor pool, thus preventing their incorporation into DNA/RNA and avoiding chromosomal lesions.</text>
</comment>
<comment type="caution">
    <text evidence="11">Lacks conserved residue(s) required for the propagation of feature annotation.</text>
</comment>
<keyword evidence="5 11" id="KW-0460">Magnesium</keyword>
<evidence type="ECO:0000313" key="13">
    <source>
        <dbReference type="EMBL" id="HHR92136.1"/>
    </source>
</evidence>
<evidence type="ECO:0000256" key="3">
    <source>
        <dbReference type="ARBA" id="ARBA00022741"/>
    </source>
</evidence>
<protein>
    <recommendedName>
        <fullName evidence="11">Probable inosine/xanthosine triphosphatase</fullName>
        <shortName evidence="11">ITPase/XTPase</shortName>
        <ecNumber evidence="11">3.6.1.73</ecNumber>
    </recommendedName>
    <alternativeName>
        <fullName evidence="11">Non-canonical purine NTP phosphatase</fullName>
    </alternativeName>
    <alternativeName>
        <fullName evidence="11">Non-standard purine NTP phosphatase</fullName>
    </alternativeName>
    <alternativeName>
        <fullName evidence="11">Nucleoside-triphosphate phosphatase</fullName>
        <shortName evidence="11">NTPase</shortName>
    </alternativeName>
</protein>
<dbReference type="InterPro" id="IPR026533">
    <property type="entry name" value="NTPase/PRRC1"/>
</dbReference>
<dbReference type="Gene3D" id="3.90.950.10">
    <property type="match status" value="1"/>
</dbReference>
<dbReference type="Pfam" id="PF01931">
    <property type="entry name" value="NTPase_I-T"/>
    <property type="match status" value="1"/>
</dbReference>
<keyword evidence="6 11" id="KW-0546">Nucleotide metabolism</keyword>
<comment type="cofactor">
    <cofactor evidence="1">
        <name>Mn(2+)</name>
        <dbReference type="ChEBI" id="CHEBI:29035"/>
    </cofactor>
</comment>
<dbReference type="EMBL" id="DRVY01000040">
    <property type="protein sequence ID" value="HHR92136.1"/>
    <property type="molecule type" value="Genomic_DNA"/>
</dbReference>
<comment type="cofactor">
    <cofactor evidence="11">
        <name>Mg(2+)</name>
        <dbReference type="ChEBI" id="CHEBI:18420"/>
    </cofactor>
    <cofactor evidence="11">
        <name>Mn(2+)</name>
        <dbReference type="ChEBI" id="CHEBI:29035"/>
    </cofactor>
    <text evidence="11">Binds 1 divalent metal cation per subunit; can use either Mg(2+) or Mn(2+).</text>
</comment>
<feature type="binding site" evidence="11">
    <location>
        <position position="68"/>
    </location>
    <ligand>
        <name>Mg(2+)</name>
        <dbReference type="ChEBI" id="CHEBI:18420"/>
    </ligand>
</feature>
<feature type="binding site" evidence="11">
    <location>
        <begin position="68"/>
        <end position="69"/>
    </location>
    <ligand>
        <name>substrate</name>
    </ligand>
</feature>
<organism evidence="13">
    <name type="scientific">candidate division CPR3 bacterium</name>
    <dbReference type="NCBI Taxonomy" id="2268181"/>
    <lineage>
        <taxon>Bacteria</taxon>
        <taxon>Bacteria division CPR3</taxon>
    </lineage>
</organism>
<dbReference type="GO" id="GO:0046872">
    <property type="term" value="F:metal ion binding"/>
    <property type="evidence" value="ECO:0007669"/>
    <property type="project" value="UniProtKB-KW"/>
</dbReference>
<evidence type="ECO:0000256" key="2">
    <source>
        <dbReference type="ARBA" id="ARBA00022723"/>
    </source>
</evidence>
<evidence type="ECO:0000256" key="10">
    <source>
        <dbReference type="ARBA" id="ARBA00060855"/>
    </source>
</evidence>
<dbReference type="NCBIfam" id="TIGR00258">
    <property type="entry name" value="inosine/xanthosine triphosphatase"/>
    <property type="match status" value="1"/>
</dbReference>
<evidence type="ECO:0000256" key="4">
    <source>
        <dbReference type="ARBA" id="ARBA00022801"/>
    </source>
</evidence>
<dbReference type="AlphaFoldDB" id="A0A7C5YW26"/>
<reference evidence="13" key="1">
    <citation type="journal article" date="2020" name="mSystems">
        <title>Genome- and Community-Level Interaction Insights into Carbon Utilization and Element Cycling Functions of Hydrothermarchaeota in Hydrothermal Sediment.</title>
        <authorList>
            <person name="Zhou Z."/>
            <person name="Liu Y."/>
            <person name="Xu W."/>
            <person name="Pan J."/>
            <person name="Luo Z.H."/>
            <person name="Li M."/>
        </authorList>
    </citation>
    <scope>NUCLEOTIDE SEQUENCE [LARGE SCALE GENOMIC DNA]</scope>
    <source>
        <strain evidence="13">SpSt-1042</strain>
    </source>
</reference>
<dbReference type="InterPro" id="IPR029001">
    <property type="entry name" value="ITPase-like_fam"/>
</dbReference>
<evidence type="ECO:0000256" key="6">
    <source>
        <dbReference type="ARBA" id="ARBA00023080"/>
    </source>
</evidence>
<name>A0A7C5YW26_UNCC3</name>
<comment type="catalytic activity">
    <reaction evidence="8 11">
        <text>ITP + H2O = IDP + phosphate + H(+)</text>
        <dbReference type="Rhea" id="RHEA:28330"/>
        <dbReference type="ChEBI" id="CHEBI:15377"/>
        <dbReference type="ChEBI" id="CHEBI:15378"/>
        <dbReference type="ChEBI" id="CHEBI:43474"/>
        <dbReference type="ChEBI" id="CHEBI:58280"/>
        <dbReference type="ChEBI" id="CHEBI:61402"/>
        <dbReference type="EC" id="3.6.1.73"/>
    </reaction>
</comment>
<dbReference type="SUPFAM" id="SSF52972">
    <property type="entry name" value="ITPase-like"/>
    <property type="match status" value="1"/>
</dbReference>
<evidence type="ECO:0000256" key="1">
    <source>
        <dbReference type="ARBA" id="ARBA00001936"/>
    </source>
</evidence>
<dbReference type="InterPro" id="IPR002786">
    <property type="entry name" value="Non_canon_purine_NTPase"/>
</dbReference>
<evidence type="ECO:0000256" key="8">
    <source>
        <dbReference type="ARBA" id="ARBA00048174"/>
    </source>
</evidence>
<feature type="domain" description="Non-canonical purine NTP phosphatase/PRRC1" evidence="12">
    <location>
        <begin position="7"/>
        <end position="169"/>
    </location>
</feature>
<dbReference type="GO" id="GO:0000166">
    <property type="term" value="F:nucleotide binding"/>
    <property type="evidence" value="ECO:0007669"/>
    <property type="project" value="UniProtKB-KW"/>
</dbReference>
<proteinExistence type="inferred from homology"/>
<evidence type="ECO:0000256" key="11">
    <source>
        <dbReference type="HAMAP-Rule" id="MF_00648"/>
    </source>
</evidence>
<dbReference type="EC" id="3.6.1.73" evidence="11"/>
<dbReference type="PANTHER" id="PTHR34699:SF2">
    <property type="entry name" value="NON-CANONICAL PURINE NTP PHOSPHATASE_PRRC1 DOMAIN-CONTAINING PROTEIN"/>
    <property type="match status" value="1"/>
</dbReference>
<gene>
    <name evidence="13" type="primary">yjjX</name>
    <name evidence="13" type="ORF">ENL96_01305</name>
</gene>
<evidence type="ECO:0000256" key="7">
    <source>
        <dbReference type="ARBA" id="ARBA00023211"/>
    </source>
</evidence>
<comment type="catalytic activity">
    <reaction evidence="9 11">
        <text>XTP + H2O = XDP + phosphate + H(+)</text>
        <dbReference type="Rhea" id="RHEA:28406"/>
        <dbReference type="ChEBI" id="CHEBI:15377"/>
        <dbReference type="ChEBI" id="CHEBI:15378"/>
        <dbReference type="ChEBI" id="CHEBI:43474"/>
        <dbReference type="ChEBI" id="CHEBI:59884"/>
        <dbReference type="ChEBI" id="CHEBI:61314"/>
        <dbReference type="EC" id="3.6.1.73"/>
    </reaction>
</comment>
<comment type="subunit">
    <text evidence="11">Homodimer.</text>
</comment>
<dbReference type="HAMAP" id="MF_00648">
    <property type="entry name" value="Non_canon_purine_NTPase_YjjX"/>
    <property type="match status" value="1"/>
</dbReference>
<comment type="caution">
    <text evidence="13">The sequence shown here is derived from an EMBL/GenBank/DDBJ whole genome shotgun (WGS) entry which is preliminary data.</text>
</comment>
<evidence type="ECO:0000256" key="9">
    <source>
        <dbReference type="ARBA" id="ARBA00048781"/>
    </source>
</evidence>
<keyword evidence="7 11" id="KW-0464">Manganese</keyword>
<keyword evidence="4 11" id="KW-0378">Hydrolase</keyword>
<dbReference type="GO" id="GO:0103023">
    <property type="term" value="F:ITPase activity"/>
    <property type="evidence" value="ECO:0007669"/>
    <property type="project" value="UniProtKB-EC"/>
</dbReference>
<dbReference type="FunFam" id="3.90.950.10:FF:000002">
    <property type="entry name" value="Inosine/xanthosine triphosphatase"/>
    <property type="match status" value="1"/>
</dbReference>
<keyword evidence="2 11" id="KW-0479">Metal-binding</keyword>
<dbReference type="GO" id="GO:0006772">
    <property type="term" value="P:thiamine metabolic process"/>
    <property type="evidence" value="ECO:0007669"/>
    <property type="project" value="TreeGrafter"/>
</dbReference>
<dbReference type="NCBIfam" id="NF003459">
    <property type="entry name" value="PRK05074.1"/>
    <property type="match status" value="1"/>
</dbReference>